<gene>
    <name evidence="3" type="ORF">DSM109990_03379</name>
</gene>
<dbReference type="EMBL" id="CP085145">
    <property type="protein sequence ID" value="UOA16497.1"/>
    <property type="molecule type" value="Genomic_DNA"/>
</dbReference>
<dbReference type="PANTHER" id="PTHR43540">
    <property type="entry name" value="PEROXYUREIDOACRYLATE/UREIDOACRYLATE AMIDOHYDROLASE-RELATED"/>
    <property type="match status" value="1"/>
</dbReference>
<feature type="domain" description="Isochorismatase-like" evidence="2">
    <location>
        <begin position="8"/>
        <end position="185"/>
    </location>
</feature>
<dbReference type="SUPFAM" id="SSF52499">
    <property type="entry name" value="Isochorismatase-like hydrolases"/>
    <property type="match status" value="1"/>
</dbReference>
<protein>
    <submittedName>
        <fullName evidence="3">N-carbamoylsarcosine amidase</fullName>
        <ecNumber evidence="3">3.5.1.59</ecNumber>
    </submittedName>
</protein>
<dbReference type="GO" id="GO:0050127">
    <property type="term" value="F:N-carbamoylsarcosine amidase activity"/>
    <property type="evidence" value="ECO:0007669"/>
    <property type="project" value="UniProtKB-EC"/>
</dbReference>
<dbReference type="Proteomes" id="UP000831019">
    <property type="component" value="Plasmid pDSM109990_a"/>
</dbReference>
<evidence type="ECO:0000259" key="2">
    <source>
        <dbReference type="Pfam" id="PF00857"/>
    </source>
</evidence>
<dbReference type="Pfam" id="PF00857">
    <property type="entry name" value="Isochorismatase"/>
    <property type="match status" value="1"/>
</dbReference>
<dbReference type="PANTHER" id="PTHR43540:SF1">
    <property type="entry name" value="ISOCHORISMATASE HYDROLASE"/>
    <property type="match status" value="1"/>
</dbReference>
<keyword evidence="4" id="KW-1185">Reference proteome</keyword>
<evidence type="ECO:0000313" key="4">
    <source>
        <dbReference type="Proteomes" id="UP000831019"/>
    </source>
</evidence>
<reference evidence="4" key="1">
    <citation type="journal article" date="2022" name="Microorganisms">
        <title>Beyond the ABCs#Discovery of Three New Plasmid Types in Rhodobacterales (RepQ, RepY, RepW).</title>
        <authorList>
            <person name="Freese H.M."/>
            <person name="Ringel V."/>
            <person name="Overmann J."/>
            <person name="Petersen J."/>
        </authorList>
    </citation>
    <scope>NUCLEOTIDE SEQUENCE [LARGE SCALE GENOMIC DNA]</scope>
    <source>
        <strain evidence="4">DSM 109990</strain>
        <plasmid evidence="4">pDSM109990_a</plasmid>
    </source>
</reference>
<organism evidence="3 4">
    <name type="scientific">Sulfitobacter dubius</name>
    <dbReference type="NCBI Taxonomy" id="218673"/>
    <lineage>
        <taxon>Bacteria</taxon>
        <taxon>Pseudomonadati</taxon>
        <taxon>Pseudomonadota</taxon>
        <taxon>Alphaproteobacteria</taxon>
        <taxon>Rhodobacterales</taxon>
        <taxon>Roseobacteraceae</taxon>
        <taxon>Sulfitobacter</taxon>
    </lineage>
</organism>
<dbReference type="CDD" id="cd00431">
    <property type="entry name" value="cysteine_hydrolases"/>
    <property type="match status" value="1"/>
</dbReference>
<evidence type="ECO:0000313" key="3">
    <source>
        <dbReference type="EMBL" id="UOA16497.1"/>
    </source>
</evidence>
<name>A0ABY3ZPP9_9RHOB</name>
<dbReference type="InterPro" id="IPR050272">
    <property type="entry name" value="Isochorismatase-like_hydrls"/>
</dbReference>
<accession>A0ABY3ZPP9</accession>
<dbReference type="InterPro" id="IPR036380">
    <property type="entry name" value="Isochorismatase-like_sf"/>
</dbReference>
<dbReference type="EC" id="3.5.1.59" evidence="3"/>
<dbReference type="InterPro" id="IPR000868">
    <property type="entry name" value="Isochorismatase-like_dom"/>
</dbReference>
<dbReference type="Gene3D" id="3.40.50.850">
    <property type="entry name" value="Isochorismatase-like"/>
    <property type="match status" value="1"/>
</dbReference>
<keyword evidence="1 3" id="KW-0378">Hydrolase</keyword>
<geneLocation type="plasmid" evidence="3 4">
    <name>pDSM109990_a</name>
</geneLocation>
<evidence type="ECO:0000256" key="1">
    <source>
        <dbReference type="ARBA" id="ARBA00022801"/>
    </source>
</evidence>
<keyword evidence="3" id="KW-0614">Plasmid</keyword>
<proteinExistence type="predicted"/>
<sequence length="195" mass="21605">MLLEAEKTALLLIDVQDYVLDPMNHPPRPSFYDRIAHVVWPSLSKLLPTARDSGVEVCYTVMENLTRDGRDRSLDYKLSGFNIPKGSQGGQVSSRFSPQSDDIVWKKSSACLFHSTNFNYVMHNMGISTILCTGFLTDQCVEQTMKVGAALGYRMICIEDACATDTKERHASALQRISLSGEVASSQTVRSAFVS</sequence>